<dbReference type="PROSITE" id="PS00636">
    <property type="entry name" value="DNAJ_1"/>
    <property type="match status" value="1"/>
</dbReference>
<proteinExistence type="predicted"/>
<gene>
    <name evidence="8" type="primary">Dnajc5g</name>
</gene>
<evidence type="ECO:0000259" key="6">
    <source>
        <dbReference type="PROSITE" id="PS50076"/>
    </source>
</evidence>
<keyword evidence="2" id="KW-0472">Membrane</keyword>
<dbReference type="PANTHER" id="PTHR44027">
    <property type="entry name" value="DNAJ HOMOLOG SUBFAMILY C MEMBER 5 HOMOLOG"/>
    <property type="match status" value="1"/>
</dbReference>
<evidence type="ECO:0000256" key="1">
    <source>
        <dbReference type="ARBA" id="ARBA00004635"/>
    </source>
</evidence>
<dbReference type="AlphaFoldDB" id="A0A6P5PXU3"/>
<dbReference type="InterPro" id="IPR018253">
    <property type="entry name" value="DnaJ_domain_CS"/>
</dbReference>
<dbReference type="Proteomes" id="UP000515126">
    <property type="component" value="Chromosome 5"/>
</dbReference>
<dbReference type="SMART" id="SM00271">
    <property type="entry name" value="DnaJ"/>
    <property type="match status" value="1"/>
</dbReference>
<comment type="subcellular location">
    <subcellularLocation>
        <location evidence="1">Membrane</location>
        <topology evidence="1">Lipid-anchor</topology>
    </subcellularLocation>
</comment>
<evidence type="ECO:0000313" key="7">
    <source>
        <dbReference type="Proteomes" id="UP000515126"/>
    </source>
</evidence>
<evidence type="ECO:0000256" key="5">
    <source>
        <dbReference type="ARBA" id="ARBA00023288"/>
    </source>
</evidence>
<dbReference type="SUPFAM" id="SSF46565">
    <property type="entry name" value="Chaperone J-domain"/>
    <property type="match status" value="1"/>
</dbReference>
<dbReference type="GeneID" id="110294752"/>
<dbReference type="PROSITE" id="PS50076">
    <property type="entry name" value="DNAJ_2"/>
    <property type="match status" value="1"/>
</dbReference>
<dbReference type="GO" id="GO:0005737">
    <property type="term" value="C:cytoplasm"/>
    <property type="evidence" value="ECO:0007669"/>
    <property type="project" value="UniProtKB-ARBA"/>
</dbReference>
<dbReference type="InterPro" id="IPR051434">
    <property type="entry name" value="DnaJ_C_subfamily_member5"/>
</dbReference>
<dbReference type="CDD" id="cd06257">
    <property type="entry name" value="DnaJ"/>
    <property type="match status" value="1"/>
</dbReference>
<keyword evidence="3" id="KW-0564">Palmitate</keyword>
<keyword evidence="4" id="KW-0143">Chaperone</keyword>
<dbReference type="PRINTS" id="PR00625">
    <property type="entry name" value="JDOMAIN"/>
</dbReference>
<name>A0A6P5PXU3_MUSCR</name>
<keyword evidence="7" id="KW-1185">Reference proteome</keyword>
<feature type="domain" description="J" evidence="6">
    <location>
        <begin position="17"/>
        <end position="82"/>
    </location>
</feature>
<dbReference type="CTD" id="285126"/>
<dbReference type="PANTHER" id="PTHR44027:SF2">
    <property type="entry name" value="DNAJ HOMOLOG SUBFAMILY C MEMBER 5G"/>
    <property type="match status" value="1"/>
</dbReference>
<organism evidence="7 8">
    <name type="scientific">Mus caroli</name>
    <name type="common">Ryukyu mouse</name>
    <name type="synonym">Ricefield mouse</name>
    <dbReference type="NCBI Taxonomy" id="10089"/>
    <lineage>
        <taxon>Eukaryota</taxon>
        <taxon>Metazoa</taxon>
        <taxon>Chordata</taxon>
        <taxon>Craniata</taxon>
        <taxon>Vertebrata</taxon>
        <taxon>Euteleostomi</taxon>
        <taxon>Mammalia</taxon>
        <taxon>Eutheria</taxon>
        <taxon>Euarchontoglires</taxon>
        <taxon>Glires</taxon>
        <taxon>Rodentia</taxon>
        <taxon>Myomorpha</taxon>
        <taxon>Muroidea</taxon>
        <taxon>Muridae</taxon>
        <taxon>Murinae</taxon>
        <taxon>Mus</taxon>
        <taxon>Mus</taxon>
    </lineage>
</organism>
<sequence>MPLTYEATQRLSRTGKSLYAVLELKKGAETADIKKAYRKLALQYHPDKNPDNPLAAEIFKEINTAHAILTDPTKKKIYDRHGSLGLYLYDHFGEEGVRFYFIVNSCWFKVLAQQESTKLNPLDTLKREESSPVSTLTQI</sequence>
<dbReference type="InterPro" id="IPR036869">
    <property type="entry name" value="J_dom_sf"/>
</dbReference>
<keyword evidence="5" id="KW-0449">Lipoprotein</keyword>
<evidence type="ECO:0000256" key="2">
    <source>
        <dbReference type="ARBA" id="ARBA00023136"/>
    </source>
</evidence>
<dbReference type="Pfam" id="PF00226">
    <property type="entry name" value="DnaJ"/>
    <property type="match status" value="1"/>
</dbReference>
<reference evidence="8" key="1">
    <citation type="submission" date="2025-08" db="UniProtKB">
        <authorList>
            <consortium name="RefSeq"/>
        </authorList>
    </citation>
    <scope>IDENTIFICATION</scope>
</reference>
<dbReference type="InterPro" id="IPR001623">
    <property type="entry name" value="DnaJ_domain"/>
</dbReference>
<evidence type="ECO:0000256" key="4">
    <source>
        <dbReference type="ARBA" id="ARBA00023186"/>
    </source>
</evidence>
<accession>A0A6P5PXU3</accession>
<dbReference type="GO" id="GO:0016020">
    <property type="term" value="C:membrane"/>
    <property type="evidence" value="ECO:0007669"/>
    <property type="project" value="UniProtKB-SubCell"/>
</dbReference>
<evidence type="ECO:0000256" key="3">
    <source>
        <dbReference type="ARBA" id="ARBA00023139"/>
    </source>
</evidence>
<evidence type="ECO:0000313" key="8">
    <source>
        <dbReference type="RefSeq" id="XP_021018848.1"/>
    </source>
</evidence>
<dbReference type="Gene3D" id="1.10.287.110">
    <property type="entry name" value="DnaJ domain"/>
    <property type="match status" value="1"/>
</dbReference>
<protein>
    <submittedName>
        <fullName evidence="8">DnaJ homolog subfamily C member 5G isoform X3</fullName>
    </submittedName>
</protein>
<dbReference type="RefSeq" id="XP_021018848.1">
    <property type="nucleotide sequence ID" value="XM_021163189.1"/>
</dbReference>